<evidence type="ECO:0000313" key="4">
    <source>
        <dbReference type="Ensembl" id="ENSBIXP00000000646.1"/>
    </source>
</evidence>
<dbReference type="InterPro" id="IPR039497">
    <property type="entry name" value="CC144C-like_CC_dom"/>
</dbReference>
<name>A0A4W2BLA5_BOBOX</name>
<accession>A0A4W2BLA5</accession>
<evidence type="ECO:0000313" key="5">
    <source>
        <dbReference type="Proteomes" id="UP000314981"/>
    </source>
</evidence>
<feature type="region of interest" description="Disordered" evidence="2">
    <location>
        <begin position="159"/>
        <end position="215"/>
    </location>
</feature>
<feature type="domain" description="CCDC144C-like coiled-coil" evidence="3">
    <location>
        <begin position="257"/>
        <end position="335"/>
    </location>
</feature>
<sequence>MYRCSQVFSFSEVLEVFSQDVLDGLQKNILLLVVLISAKSSEEDSLSRFSNKPGVDSWPTSDDDVLGSETKKKPKPNLAKLMKAFQQSKRNQTEHGIVRRESTNFSENNNSDSEIEDVVETLPKPSPGVQGFSHPAFPRPDPLPKPLKTLAGLGLAKVEEEKKHKDAADESRLIHQRRSRGNNKQAFPAMENKGSDSSDPGVHRKGVKKKNDDKWTPEERVIAPIFEKTDSLTGGLLHVNDDSILREVDQDDGRPARKTAYEKKKVSDSGRKAKGLLRENHMQDEIATARLEIDTVKNQKKCFEGIEIVKGENDYPQEAIKLNKEMLTKAIFQHTG</sequence>
<dbReference type="AlphaFoldDB" id="A0A4W2BLA5"/>
<dbReference type="OMA" id="KGENDYP"/>
<feature type="compositionally biased region" description="Polar residues" evidence="2">
    <location>
        <begin position="103"/>
        <end position="112"/>
    </location>
</feature>
<evidence type="ECO:0000259" key="3">
    <source>
        <dbReference type="Pfam" id="PF14915"/>
    </source>
</evidence>
<evidence type="ECO:0000256" key="2">
    <source>
        <dbReference type="SAM" id="MobiDB-lite"/>
    </source>
</evidence>
<feature type="compositionally biased region" description="Basic and acidic residues" evidence="2">
    <location>
        <begin position="159"/>
        <end position="173"/>
    </location>
</feature>
<keyword evidence="5" id="KW-1185">Reference proteome</keyword>
<keyword evidence="1" id="KW-0175">Coiled coil</keyword>
<organism evidence="4 5">
    <name type="scientific">Bos indicus x Bos taurus</name>
    <name type="common">Hybrid cattle</name>
    <dbReference type="NCBI Taxonomy" id="30522"/>
    <lineage>
        <taxon>Eukaryota</taxon>
        <taxon>Metazoa</taxon>
        <taxon>Chordata</taxon>
        <taxon>Craniata</taxon>
        <taxon>Vertebrata</taxon>
        <taxon>Euteleostomi</taxon>
        <taxon>Mammalia</taxon>
        <taxon>Eutheria</taxon>
        <taxon>Laurasiatheria</taxon>
        <taxon>Artiodactyla</taxon>
        <taxon>Ruminantia</taxon>
        <taxon>Pecora</taxon>
        <taxon>Bovidae</taxon>
        <taxon>Bovinae</taxon>
        <taxon>Bos</taxon>
    </lineage>
</organism>
<protein>
    <recommendedName>
        <fullName evidence="3">CCDC144C-like coiled-coil domain-containing protein</fullName>
    </recommendedName>
</protein>
<dbReference type="Proteomes" id="UP000314981">
    <property type="component" value="Unassembled WGS sequence"/>
</dbReference>
<reference evidence="5" key="1">
    <citation type="submission" date="2018-11" db="EMBL/GenBank/DDBJ databases">
        <title>Haplotype-resolved cattle genomes.</title>
        <authorList>
            <person name="Low W.Y."/>
            <person name="Tearle R."/>
            <person name="Bickhart D.M."/>
            <person name="Rosen B.D."/>
            <person name="Koren S."/>
            <person name="Rhie A."/>
            <person name="Hiendleder S."/>
            <person name="Phillippy A.M."/>
            <person name="Smith T.P.L."/>
            <person name="Williams J.L."/>
        </authorList>
    </citation>
    <scope>NUCLEOTIDE SEQUENCE [LARGE SCALE GENOMIC DNA]</scope>
</reference>
<feature type="compositionally biased region" description="Basic and acidic residues" evidence="2">
    <location>
        <begin position="91"/>
        <end position="102"/>
    </location>
</feature>
<reference evidence="4" key="2">
    <citation type="submission" date="2025-08" db="UniProtKB">
        <authorList>
            <consortium name="Ensembl"/>
        </authorList>
    </citation>
    <scope>IDENTIFICATION</scope>
</reference>
<dbReference type="Ensembl" id="ENSBIXT00000000287.1">
    <property type="protein sequence ID" value="ENSBIXP00000000646.1"/>
    <property type="gene ID" value="ENSBIXG00000029562.1"/>
</dbReference>
<evidence type="ECO:0000256" key="1">
    <source>
        <dbReference type="ARBA" id="ARBA00023054"/>
    </source>
</evidence>
<reference evidence="4" key="3">
    <citation type="submission" date="2025-09" db="UniProtKB">
        <authorList>
            <consortium name="Ensembl"/>
        </authorList>
    </citation>
    <scope>IDENTIFICATION</scope>
</reference>
<proteinExistence type="predicted"/>
<feature type="region of interest" description="Disordered" evidence="2">
    <location>
        <begin position="45"/>
        <end position="113"/>
    </location>
</feature>
<dbReference type="Pfam" id="PF14915">
    <property type="entry name" value="CCDC144C"/>
    <property type="match status" value="1"/>
</dbReference>
<dbReference type="STRING" id="30522.A0A4W2BLA5"/>